<dbReference type="Gene3D" id="3.30.70.3270">
    <property type="match status" value="1"/>
</dbReference>
<dbReference type="InterPro" id="IPR010226">
    <property type="entry name" value="NADH_quinone_OxRdtase_chainI"/>
</dbReference>
<dbReference type="HAMAP" id="MF_01351">
    <property type="entry name" value="NDH1_NuoI"/>
    <property type="match status" value="1"/>
</dbReference>
<dbReference type="AlphaFoldDB" id="X0RYG1"/>
<dbReference type="GO" id="GO:0016651">
    <property type="term" value="F:oxidoreductase activity, acting on NAD(P)H"/>
    <property type="evidence" value="ECO:0007669"/>
    <property type="project" value="InterPro"/>
</dbReference>
<keyword evidence="6" id="KW-1278">Translocase</keyword>
<dbReference type="InterPro" id="IPR017896">
    <property type="entry name" value="4Fe4S_Fe-S-bd"/>
</dbReference>
<dbReference type="GO" id="GO:0051539">
    <property type="term" value="F:4 iron, 4 sulfur cluster binding"/>
    <property type="evidence" value="ECO:0007669"/>
    <property type="project" value="UniProtKB-KW"/>
</dbReference>
<evidence type="ECO:0000256" key="5">
    <source>
        <dbReference type="ARBA" id="ARBA00022737"/>
    </source>
</evidence>
<dbReference type="InterPro" id="IPR017900">
    <property type="entry name" value="4Fe4S_Fe_S_CS"/>
</dbReference>
<evidence type="ECO:0000256" key="10">
    <source>
        <dbReference type="ARBA" id="ARBA00023075"/>
    </source>
</evidence>
<evidence type="ECO:0000256" key="1">
    <source>
        <dbReference type="ARBA" id="ARBA00022475"/>
    </source>
</evidence>
<reference evidence="14" key="1">
    <citation type="journal article" date="2014" name="Front. Microbiol.">
        <title>High frequency of phylogenetically diverse reductive dehalogenase-homologous genes in deep subseafloor sedimentary metagenomes.</title>
        <authorList>
            <person name="Kawai M."/>
            <person name="Futagami T."/>
            <person name="Toyoda A."/>
            <person name="Takaki Y."/>
            <person name="Nishi S."/>
            <person name="Hori S."/>
            <person name="Arai W."/>
            <person name="Tsubouchi T."/>
            <person name="Morono Y."/>
            <person name="Uchiyama I."/>
            <person name="Ito T."/>
            <person name="Fujiyama A."/>
            <person name="Inagaki F."/>
            <person name="Takami H."/>
        </authorList>
    </citation>
    <scope>NUCLEOTIDE SEQUENCE</scope>
    <source>
        <strain evidence="14">Expedition CK06-06</strain>
    </source>
</reference>
<keyword evidence="5" id="KW-0677">Repeat</keyword>
<evidence type="ECO:0000256" key="3">
    <source>
        <dbReference type="ARBA" id="ARBA00022719"/>
    </source>
</evidence>
<evidence type="ECO:0000259" key="13">
    <source>
        <dbReference type="PROSITE" id="PS51379"/>
    </source>
</evidence>
<keyword evidence="7" id="KW-0408">Iron</keyword>
<dbReference type="PANTHER" id="PTHR10849:SF24">
    <property type="entry name" value="NADH-QUINONE OXIDOREDUCTASE SUBUNIT I 2"/>
    <property type="match status" value="1"/>
</dbReference>
<evidence type="ECO:0000256" key="2">
    <source>
        <dbReference type="ARBA" id="ARBA00022485"/>
    </source>
</evidence>
<comment type="caution">
    <text evidence="14">The sequence shown here is derived from an EMBL/GenBank/DDBJ whole genome shotgun (WGS) entry which is preliminary data.</text>
</comment>
<name>X0RYG1_9ZZZZ</name>
<keyword evidence="8" id="KW-0411">Iron-sulfur</keyword>
<accession>X0RYG1</accession>
<dbReference type="PANTHER" id="PTHR10849">
    <property type="entry name" value="NADH DEHYDROGENASE UBIQUINONE IRON-SULFUR PROTEIN 8, MITOCHONDRIAL"/>
    <property type="match status" value="1"/>
</dbReference>
<feature type="compositionally biased region" description="Basic and acidic residues" evidence="12">
    <location>
        <begin position="181"/>
        <end position="206"/>
    </location>
</feature>
<evidence type="ECO:0000256" key="8">
    <source>
        <dbReference type="ARBA" id="ARBA00023014"/>
    </source>
</evidence>
<dbReference type="GO" id="GO:0016020">
    <property type="term" value="C:membrane"/>
    <property type="evidence" value="ECO:0007669"/>
    <property type="project" value="InterPro"/>
</dbReference>
<evidence type="ECO:0000256" key="7">
    <source>
        <dbReference type="ARBA" id="ARBA00023004"/>
    </source>
</evidence>
<evidence type="ECO:0000256" key="12">
    <source>
        <dbReference type="SAM" id="MobiDB-lite"/>
    </source>
</evidence>
<keyword evidence="9" id="KW-0520">NAD</keyword>
<organism evidence="14">
    <name type="scientific">marine sediment metagenome</name>
    <dbReference type="NCBI Taxonomy" id="412755"/>
    <lineage>
        <taxon>unclassified sequences</taxon>
        <taxon>metagenomes</taxon>
        <taxon>ecological metagenomes</taxon>
    </lineage>
</organism>
<dbReference type="EMBL" id="BARS01004154">
    <property type="protein sequence ID" value="GAF73853.1"/>
    <property type="molecule type" value="Genomic_DNA"/>
</dbReference>
<evidence type="ECO:0000313" key="14">
    <source>
        <dbReference type="EMBL" id="GAF73853.1"/>
    </source>
</evidence>
<gene>
    <name evidence="14" type="ORF">S01H1_08099</name>
</gene>
<evidence type="ECO:0000256" key="11">
    <source>
        <dbReference type="ARBA" id="ARBA00023136"/>
    </source>
</evidence>
<keyword evidence="3" id="KW-0874">Quinone</keyword>
<evidence type="ECO:0000256" key="6">
    <source>
        <dbReference type="ARBA" id="ARBA00022967"/>
    </source>
</evidence>
<dbReference type="SUPFAM" id="SSF54862">
    <property type="entry name" value="4Fe-4S ferredoxins"/>
    <property type="match status" value="1"/>
</dbReference>
<sequence length="206" mass="23535">YNIHQTVYSILVGMRVTLKYCFAKTVTVQYPDVAPVLQPRYRGFHFYEIEKCIACDQCAKACPVDCIYIDKTGPRKLDKATGVATGGAITRYAIDYSKCLFCALCTEPCPTECIHMGNVHDASAYDRASMIVEFTELAKEGLQTPQPLWMVKKRPPPWSAERKESWLRFEQSNDKLAGQTEQRREQMLLALTERKPAKKKEVQQDK</sequence>
<keyword evidence="4" id="KW-0479">Metal-binding</keyword>
<dbReference type="GO" id="GO:0048038">
    <property type="term" value="F:quinone binding"/>
    <property type="evidence" value="ECO:0007669"/>
    <property type="project" value="UniProtKB-KW"/>
</dbReference>
<keyword evidence="11" id="KW-0472">Membrane</keyword>
<dbReference type="PROSITE" id="PS00198">
    <property type="entry name" value="4FE4S_FER_1"/>
    <property type="match status" value="2"/>
</dbReference>
<feature type="domain" description="4Fe-4S ferredoxin-type" evidence="13">
    <location>
        <begin position="43"/>
        <end position="72"/>
    </location>
</feature>
<evidence type="ECO:0000256" key="9">
    <source>
        <dbReference type="ARBA" id="ARBA00023027"/>
    </source>
</evidence>
<keyword evidence="10" id="KW-0830">Ubiquinone</keyword>
<evidence type="ECO:0000256" key="4">
    <source>
        <dbReference type="ARBA" id="ARBA00022723"/>
    </source>
</evidence>
<keyword evidence="2" id="KW-0004">4Fe-4S</keyword>
<feature type="non-terminal residue" evidence="14">
    <location>
        <position position="1"/>
    </location>
</feature>
<feature type="region of interest" description="Disordered" evidence="12">
    <location>
        <begin position="170"/>
        <end position="206"/>
    </location>
</feature>
<dbReference type="GO" id="GO:0046872">
    <property type="term" value="F:metal ion binding"/>
    <property type="evidence" value="ECO:0007669"/>
    <property type="project" value="UniProtKB-KW"/>
</dbReference>
<dbReference type="Pfam" id="PF12838">
    <property type="entry name" value="Fer4_7"/>
    <property type="match status" value="1"/>
</dbReference>
<proteinExistence type="inferred from homology"/>
<keyword evidence="1" id="KW-1003">Cell membrane</keyword>
<dbReference type="PROSITE" id="PS51379">
    <property type="entry name" value="4FE4S_FER_2"/>
    <property type="match status" value="2"/>
</dbReference>
<protein>
    <recommendedName>
        <fullName evidence="13">4Fe-4S ferredoxin-type domain-containing protein</fullName>
    </recommendedName>
</protein>
<feature type="domain" description="4Fe-4S ferredoxin-type" evidence="13">
    <location>
        <begin position="90"/>
        <end position="119"/>
    </location>
</feature>